<evidence type="ECO:0000313" key="1">
    <source>
        <dbReference type="EMBL" id="KAL3397260.1"/>
    </source>
</evidence>
<proteinExistence type="predicted"/>
<evidence type="ECO:0000313" key="2">
    <source>
        <dbReference type="Proteomes" id="UP001627154"/>
    </source>
</evidence>
<protein>
    <submittedName>
        <fullName evidence="1">Uncharacterized protein</fullName>
    </submittedName>
</protein>
<reference evidence="1 2" key="1">
    <citation type="journal article" date="2024" name="bioRxiv">
        <title>A reference genome for Trichogramma kaykai: A tiny desert-dwelling parasitoid wasp with competing sex-ratio distorters.</title>
        <authorList>
            <person name="Culotta J."/>
            <person name="Lindsey A.R."/>
        </authorList>
    </citation>
    <scope>NUCLEOTIDE SEQUENCE [LARGE SCALE GENOMIC DNA]</scope>
    <source>
        <strain evidence="1 2">KSX58</strain>
    </source>
</reference>
<keyword evidence="2" id="KW-1185">Reference proteome</keyword>
<comment type="caution">
    <text evidence="1">The sequence shown here is derived from an EMBL/GenBank/DDBJ whole genome shotgun (WGS) entry which is preliminary data.</text>
</comment>
<dbReference type="EMBL" id="JBJJXI010000066">
    <property type="protein sequence ID" value="KAL3397260.1"/>
    <property type="molecule type" value="Genomic_DNA"/>
</dbReference>
<dbReference type="AlphaFoldDB" id="A0ABD2WWR8"/>
<dbReference type="Proteomes" id="UP001627154">
    <property type="component" value="Unassembled WGS sequence"/>
</dbReference>
<accession>A0ABD2WWR8</accession>
<organism evidence="1 2">
    <name type="scientific">Trichogramma kaykai</name>
    <dbReference type="NCBI Taxonomy" id="54128"/>
    <lineage>
        <taxon>Eukaryota</taxon>
        <taxon>Metazoa</taxon>
        <taxon>Ecdysozoa</taxon>
        <taxon>Arthropoda</taxon>
        <taxon>Hexapoda</taxon>
        <taxon>Insecta</taxon>
        <taxon>Pterygota</taxon>
        <taxon>Neoptera</taxon>
        <taxon>Endopterygota</taxon>
        <taxon>Hymenoptera</taxon>
        <taxon>Apocrita</taxon>
        <taxon>Proctotrupomorpha</taxon>
        <taxon>Chalcidoidea</taxon>
        <taxon>Trichogrammatidae</taxon>
        <taxon>Trichogramma</taxon>
    </lineage>
</organism>
<gene>
    <name evidence="1" type="ORF">TKK_008832</name>
</gene>
<sequence>MYAATGAQSSFFFINSKRRDSRMSARAGTNCGALPRARTGFRGETTCCCCCYTSRRYNEAWPYACVRVLLFEHMDYALLEGTSWRKKNARHAKYSTHRVAKHCHSVSHAINARLRLL</sequence>
<name>A0ABD2WWR8_9HYME</name>